<dbReference type="Proteomes" id="UP000427769">
    <property type="component" value="Chromosome"/>
</dbReference>
<sequence>MTGQARQSRRSLAKNRDNLNRSAYAIVKLYQAGSLPDVNTHQGWPLMWKDLNKILRNRCPGFSDLEYGIALNMGFDHPKEDPSP</sequence>
<dbReference type="KEGG" id="dwd:DSCW_63120"/>
<dbReference type="AlphaFoldDB" id="A0A5K7ZDQ0"/>
<keyword evidence="2" id="KW-1185">Reference proteome</keyword>
<protein>
    <submittedName>
        <fullName evidence="1">Uncharacterized protein</fullName>
    </submittedName>
</protein>
<dbReference type="EMBL" id="AP021875">
    <property type="protein sequence ID" value="BBO78895.1"/>
    <property type="molecule type" value="Genomic_DNA"/>
</dbReference>
<name>A0A5K7ZDQ0_9BACT</name>
<proteinExistence type="predicted"/>
<gene>
    <name evidence="1" type="ORF">DSCW_63120</name>
</gene>
<organism evidence="1 2">
    <name type="scientific">Desulfosarcina widdelii</name>
    <dbReference type="NCBI Taxonomy" id="947919"/>
    <lineage>
        <taxon>Bacteria</taxon>
        <taxon>Pseudomonadati</taxon>
        <taxon>Thermodesulfobacteriota</taxon>
        <taxon>Desulfobacteria</taxon>
        <taxon>Desulfobacterales</taxon>
        <taxon>Desulfosarcinaceae</taxon>
        <taxon>Desulfosarcina</taxon>
    </lineage>
</organism>
<evidence type="ECO:0000313" key="2">
    <source>
        <dbReference type="Proteomes" id="UP000427769"/>
    </source>
</evidence>
<evidence type="ECO:0000313" key="1">
    <source>
        <dbReference type="EMBL" id="BBO78895.1"/>
    </source>
</evidence>
<reference evidence="1 2" key="1">
    <citation type="submission" date="2019-11" db="EMBL/GenBank/DDBJ databases">
        <title>Comparative genomics of hydrocarbon-degrading Desulfosarcina strains.</title>
        <authorList>
            <person name="Watanabe M."/>
            <person name="Kojima H."/>
            <person name="Fukui M."/>
        </authorList>
    </citation>
    <scope>NUCLEOTIDE SEQUENCE [LARGE SCALE GENOMIC DNA]</scope>
    <source>
        <strain evidence="1 2">PP31</strain>
    </source>
</reference>
<accession>A0A5K7ZDQ0</accession>